<name>A0ABX5KEA4_9BURK</name>
<evidence type="ECO:0000256" key="1">
    <source>
        <dbReference type="SAM" id="Phobius"/>
    </source>
</evidence>
<feature type="transmembrane region" description="Helical" evidence="1">
    <location>
        <begin position="167"/>
        <end position="186"/>
    </location>
</feature>
<evidence type="ECO:0000313" key="2">
    <source>
        <dbReference type="EMBL" id="PVX75764.1"/>
    </source>
</evidence>
<dbReference type="Proteomes" id="UP000245712">
    <property type="component" value="Unassembled WGS sequence"/>
</dbReference>
<feature type="transmembrane region" description="Helical" evidence="1">
    <location>
        <begin position="355"/>
        <end position="375"/>
    </location>
</feature>
<proteinExistence type="predicted"/>
<feature type="transmembrane region" description="Helical" evidence="1">
    <location>
        <begin position="62"/>
        <end position="82"/>
    </location>
</feature>
<gene>
    <name evidence="2" type="ORF">C7402_117176</name>
</gene>
<feature type="transmembrane region" description="Helical" evidence="1">
    <location>
        <begin position="316"/>
        <end position="335"/>
    </location>
</feature>
<keyword evidence="1" id="KW-0472">Membrane</keyword>
<feature type="transmembrane region" description="Helical" evidence="1">
    <location>
        <begin position="276"/>
        <end position="295"/>
    </location>
</feature>
<dbReference type="RefSeq" id="WP_244314984.1">
    <property type="nucleotide sequence ID" value="NZ_QEOB01000017.1"/>
</dbReference>
<reference evidence="2 3" key="1">
    <citation type="submission" date="2018-05" db="EMBL/GenBank/DDBJ databases">
        <title>Genomic Encyclopedia of Type Strains, Phase IV (KMG-V): Genome sequencing to study the core and pangenomes of soil and plant-associated prokaryotes.</title>
        <authorList>
            <person name="Whitman W."/>
        </authorList>
    </citation>
    <scope>NUCLEOTIDE SEQUENCE [LARGE SCALE GENOMIC DNA]</scope>
    <source>
        <strain evidence="2 3">SCZa-39</strain>
    </source>
</reference>
<keyword evidence="1" id="KW-0812">Transmembrane</keyword>
<feature type="transmembrane region" description="Helical" evidence="1">
    <location>
        <begin position="198"/>
        <end position="223"/>
    </location>
</feature>
<accession>A0ABX5KEA4</accession>
<evidence type="ECO:0000313" key="3">
    <source>
        <dbReference type="Proteomes" id="UP000245712"/>
    </source>
</evidence>
<feature type="transmembrane region" description="Helical" evidence="1">
    <location>
        <begin position="235"/>
        <end position="264"/>
    </location>
</feature>
<dbReference type="EMBL" id="QEOB01000017">
    <property type="protein sequence ID" value="PVX75764.1"/>
    <property type="molecule type" value="Genomic_DNA"/>
</dbReference>
<feature type="transmembrane region" description="Helical" evidence="1">
    <location>
        <begin position="94"/>
        <end position="114"/>
    </location>
</feature>
<keyword evidence="1" id="KW-1133">Transmembrane helix</keyword>
<comment type="caution">
    <text evidence="2">The sequence shown here is derived from an EMBL/GenBank/DDBJ whole genome shotgun (WGS) entry which is preliminary data.</text>
</comment>
<sequence>MEPIQTGANTAPSIATGSGRATLGPFVFPIAVFLIVQVVSLGVWRLFVDPVKAVWRYYPQPFGMYLFWGILVLVFIGFNFGMAGFSTLKQPLRGCAATGLTLLLGFAIPAAFVYGYGRLDPTFAGSAGQGATGLIVLIGFYGFGILATGMAGWPWTDSGLSQAKAGLAQLMSGVCLTTLGYFLLVYPNLSSTSASHKALLSLPVTIGWFYSVIVAWLTTFLIFDNWPWSMLKRRGLVALAAFFGNFLMGTAIYFGFIALIKAYLVPDEALSKIGEALPIWAAQLGVWIVFWLIFWANVMGNFPQRFGSFWNRMTRFLLCWGLGIVSFQFYTRWFAERILHEAPITSSFSGDPLTWVDLLNFVMLIYIVYFDFFGISKIRNANN</sequence>
<organism evidence="2 3">
    <name type="scientific">Paraburkholderia unamae</name>
    <dbReference type="NCBI Taxonomy" id="219649"/>
    <lineage>
        <taxon>Bacteria</taxon>
        <taxon>Pseudomonadati</taxon>
        <taxon>Pseudomonadota</taxon>
        <taxon>Betaproteobacteria</taxon>
        <taxon>Burkholderiales</taxon>
        <taxon>Burkholderiaceae</taxon>
        <taxon>Paraburkholderia</taxon>
    </lineage>
</organism>
<protein>
    <submittedName>
        <fullName evidence="2">AAT family amino acid transporter</fullName>
    </submittedName>
</protein>
<feature type="transmembrane region" description="Helical" evidence="1">
    <location>
        <begin position="26"/>
        <end position="47"/>
    </location>
</feature>
<keyword evidence="3" id="KW-1185">Reference proteome</keyword>
<feature type="transmembrane region" description="Helical" evidence="1">
    <location>
        <begin position="134"/>
        <end position="155"/>
    </location>
</feature>